<dbReference type="RefSeq" id="XP_018251891.1">
    <property type="nucleotide sequence ID" value="XM_018401277.1"/>
</dbReference>
<accession>A0A0J9VX04</accession>
<name>A0A0J9VX04_FUSO4</name>
<dbReference type="EMBL" id="DS231716">
    <property type="protein sequence ID" value="KNB15514.1"/>
    <property type="molecule type" value="Genomic_DNA"/>
</dbReference>
<reference evidence="2" key="2">
    <citation type="journal article" date="2010" name="Nature">
        <title>Comparative genomics reveals mobile pathogenicity chromosomes in Fusarium.</title>
        <authorList>
            <person name="Ma L.J."/>
            <person name="van der Does H.C."/>
            <person name="Borkovich K.A."/>
            <person name="Coleman J.J."/>
            <person name="Daboussi M.J."/>
            <person name="Di Pietro A."/>
            <person name="Dufresne M."/>
            <person name="Freitag M."/>
            <person name="Grabherr M."/>
            <person name="Henrissat B."/>
            <person name="Houterman P.M."/>
            <person name="Kang S."/>
            <person name="Shim W.B."/>
            <person name="Woloshuk C."/>
            <person name="Xie X."/>
            <person name="Xu J.R."/>
            <person name="Antoniw J."/>
            <person name="Baker S.E."/>
            <person name="Bluhm B.H."/>
            <person name="Breakspear A."/>
            <person name="Brown D.W."/>
            <person name="Butchko R.A."/>
            <person name="Chapman S."/>
            <person name="Coulson R."/>
            <person name="Coutinho P.M."/>
            <person name="Danchin E.G."/>
            <person name="Diener A."/>
            <person name="Gale L.R."/>
            <person name="Gardiner D.M."/>
            <person name="Goff S."/>
            <person name="Hammond-Kosack K.E."/>
            <person name="Hilburn K."/>
            <person name="Hua-Van A."/>
            <person name="Jonkers W."/>
            <person name="Kazan K."/>
            <person name="Kodira C.D."/>
            <person name="Koehrsen M."/>
            <person name="Kumar L."/>
            <person name="Lee Y.H."/>
            <person name="Li L."/>
            <person name="Manners J.M."/>
            <person name="Miranda-Saavedra D."/>
            <person name="Mukherjee M."/>
            <person name="Park G."/>
            <person name="Park J."/>
            <person name="Park S.Y."/>
            <person name="Proctor R.H."/>
            <person name="Regev A."/>
            <person name="Ruiz-Roldan M.C."/>
            <person name="Sain D."/>
            <person name="Sakthikumar S."/>
            <person name="Sykes S."/>
            <person name="Schwartz D.C."/>
            <person name="Turgeon B.G."/>
            <person name="Wapinski I."/>
            <person name="Yoder O."/>
            <person name="Young S."/>
            <person name="Zeng Q."/>
            <person name="Zhou S."/>
            <person name="Galagan J."/>
            <person name="Cuomo C.A."/>
            <person name="Kistler H.C."/>
            <person name="Rep M."/>
        </authorList>
    </citation>
    <scope>NUCLEOTIDE SEQUENCE [LARGE SCALE GENOMIC DNA]</scope>
    <source>
        <strain evidence="2">4287</strain>
    </source>
</reference>
<proteinExistence type="predicted"/>
<organism evidence="2 3">
    <name type="scientific">Fusarium oxysporum f. sp. lycopersici (strain 4287 / CBS 123668 / FGSC 9935 / NRRL 34936)</name>
    <name type="common">Fusarium vascular wilt of tomato</name>
    <dbReference type="NCBI Taxonomy" id="426428"/>
    <lineage>
        <taxon>Eukaryota</taxon>
        <taxon>Fungi</taxon>
        <taxon>Dikarya</taxon>
        <taxon>Ascomycota</taxon>
        <taxon>Pezizomycotina</taxon>
        <taxon>Sordariomycetes</taxon>
        <taxon>Hypocreomycetidae</taxon>
        <taxon>Hypocreales</taxon>
        <taxon>Nectriaceae</taxon>
        <taxon>Fusarium</taxon>
        <taxon>Fusarium oxysporum species complex</taxon>
    </lineage>
</organism>
<evidence type="ECO:0000313" key="2">
    <source>
        <dbReference type="EMBL" id="KNB15514.1"/>
    </source>
</evidence>
<gene>
    <name evidence="1" type="ORF">FOXG_20950</name>
    <name evidence="2" type="ORF">FOXG_21357</name>
</gene>
<evidence type="ECO:0000313" key="1">
    <source>
        <dbReference type="EMBL" id="KNB13846.1"/>
    </source>
</evidence>
<dbReference type="RefSeq" id="XP_018253559.1">
    <property type="nucleotide sequence ID" value="XM_018401691.1"/>
</dbReference>
<dbReference type="EMBL" id="DS231713">
    <property type="protein sequence ID" value="KNB13846.1"/>
    <property type="molecule type" value="Genomic_DNA"/>
</dbReference>
<protein>
    <submittedName>
        <fullName evidence="2">Uncharacterized protein</fullName>
    </submittedName>
</protein>
<dbReference type="GeneID" id="28962063"/>
<sequence>MSVDLKSPTYYLKLGTRRAPLRCGSGDGSQDCWVGLKALPHVVQMHLRCTIHPSFYEVRQKGLDSGDIAGDSLKTEQVLFLSLVWVHL</sequence>
<dbReference type="KEGG" id="fox:FOXG_20950"/>
<dbReference type="VEuPathDB" id="FungiDB:FOXG_21357"/>
<evidence type="ECO:0000313" key="3">
    <source>
        <dbReference type="Proteomes" id="UP000009097"/>
    </source>
</evidence>
<dbReference type="Proteomes" id="UP000009097">
    <property type="component" value="Unassembled WGS sequence"/>
</dbReference>
<reference evidence="2" key="1">
    <citation type="submission" date="2007-04" db="EMBL/GenBank/DDBJ databases">
        <authorList>
            <consortium name="The Broad Institute Genome Sequencing Platform"/>
            <person name="Birren B."/>
            <person name="Lander E."/>
            <person name="Galagan J."/>
            <person name="Nusbaum C."/>
            <person name="Devon K."/>
            <person name="Ma L.-J."/>
            <person name="Jaffe D."/>
            <person name="Butler J."/>
            <person name="Alvarez P."/>
            <person name="Gnerre S."/>
            <person name="Grabherr M."/>
            <person name="Kleber M."/>
            <person name="Mauceli E."/>
            <person name="Brockman W."/>
            <person name="MacCallum I.A."/>
            <person name="Young S."/>
            <person name="LaButti K."/>
            <person name="DeCaprio D."/>
            <person name="Crawford M."/>
            <person name="Koehrsen M."/>
            <person name="Engels R."/>
            <person name="Montgomery P."/>
            <person name="Pearson M."/>
            <person name="Howarth C."/>
            <person name="Larson L."/>
            <person name="White J."/>
            <person name="O'Leary S."/>
            <person name="Kodira C."/>
            <person name="Zeng Q."/>
            <person name="Yandava C."/>
            <person name="Alvarado L."/>
            <person name="Kistler C."/>
            <person name="Shim W.-B."/>
            <person name="Kang S."/>
            <person name="Woloshuk C."/>
        </authorList>
    </citation>
    <scope>NUCLEOTIDE SEQUENCE</scope>
    <source>
        <strain evidence="2">4287</strain>
    </source>
</reference>
<dbReference type="VEuPathDB" id="FungiDB:FOXG_20950"/>
<dbReference type="GeneID" id="28961656"/>
<dbReference type="KEGG" id="fox:FOXG_21357"/>
<dbReference type="AlphaFoldDB" id="A0A0J9VX04"/>